<dbReference type="RefSeq" id="WP_111528145.1">
    <property type="nucleotide sequence ID" value="NZ_JBHRSG010000004.1"/>
</dbReference>
<evidence type="ECO:0000256" key="1">
    <source>
        <dbReference type="SAM" id="Phobius"/>
    </source>
</evidence>
<dbReference type="Proteomes" id="UP000249254">
    <property type="component" value="Unassembled WGS sequence"/>
</dbReference>
<evidence type="ECO:0000256" key="2">
    <source>
        <dbReference type="SAM" id="SignalP"/>
    </source>
</evidence>
<dbReference type="EMBL" id="QFYQ01000001">
    <property type="protein sequence ID" value="RAK54394.1"/>
    <property type="molecule type" value="Genomic_DNA"/>
</dbReference>
<feature type="chain" id="PRO_5016439038" description="Sulfur globule protein" evidence="2">
    <location>
        <begin position="20"/>
        <end position="130"/>
    </location>
</feature>
<evidence type="ECO:0008006" key="5">
    <source>
        <dbReference type="Google" id="ProtNLM"/>
    </source>
</evidence>
<accession>A0A328ALU2</accession>
<keyword evidence="1" id="KW-0472">Membrane</keyword>
<feature type="signal peptide" evidence="2">
    <location>
        <begin position="1"/>
        <end position="19"/>
    </location>
</feature>
<feature type="transmembrane region" description="Helical" evidence="1">
    <location>
        <begin position="62"/>
        <end position="80"/>
    </location>
</feature>
<sequence>MRKALAAGMAALTFGGAVAAAALPTTASAREWRGGYGYDGGWNRGRDWNRDWDRHHNRGNDAAAAALVAGIAGLAIGAALSDNHSRSYSSGYYDRGYYDYGYYPRVCESRRWVWDPYIGRRVMVTSHYEC</sequence>
<name>A0A328ALU2_9CAUL</name>
<gene>
    <name evidence="3" type="ORF">DJ017_07600</name>
</gene>
<evidence type="ECO:0000313" key="4">
    <source>
        <dbReference type="Proteomes" id="UP000249254"/>
    </source>
</evidence>
<comment type="caution">
    <text evidence="3">The sequence shown here is derived from an EMBL/GenBank/DDBJ whole genome shotgun (WGS) entry which is preliminary data.</text>
</comment>
<keyword evidence="1" id="KW-0812">Transmembrane</keyword>
<proteinExistence type="predicted"/>
<keyword evidence="2" id="KW-0732">Signal</keyword>
<keyword evidence="4" id="KW-1185">Reference proteome</keyword>
<protein>
    <recommendedName>
        <fullName evidence="5">Sulfur globule protein</fullName>
    </recommendedName>
</protein>
<reference evidence="4" key="1">
    <citation type="submission" date="2018-05" db="EMBL/GenBank/DDBJ databases">
        <authorList>
            <person name="Li X."/>
        </authorList>
    </citation>
    <scope>NUCLEOTIDE SEQUENCE [LARGE SCALE GENOMIC DNA]</scope>
    <source>
        <strain evidence="4">LX32</strain>
    </source>
</reference>
<organism evidence="3 4">
    <name type="scientific">Phenylobacterium soli</name>
    <dbReference type="NCBI Taxonomy" id="2170551"/>
    <lineage>
        <taxon>Bacteria</taxon>
        <taxon>Pseudomonadati</taxon>
        <taxon>Pseudomonadota</taxon>
        <taxon>Alphaproteobacteria</taxon>
        <taxon>Caulobacterales</taxon>
        <taxon>Caulobacteraceae</taxon>
        <taxon>Phenylobacterium</taxon>
    </lineage>
</organism>
<keyword evidence="1" id="KW-1133">Transmembrane helix</keyword>
<dbReference type="AlphaFoldDB" id="A0A328ALU2"/>
<evidence type="ECO:0000313" key="3">
    <source>
        <dbReference type="EMBL" id="RAK54394.1"/>
    </source>
</evidence>